<evidence type="ECO:0000313" key="3">
    <source>
        <dbReference type="Proteomes" id="UP000620124"/>
    </source>
</evidence>
<evidence type="ECO:0000313" key="2">
    <source>
        <dbReference type="EMBL" id="KAF7368479.1"/>
    </source>
</evidence>
<protein>
    <submittedName>
        <fullName evidence="2">Clavaminate synthase-like protein</fullName>
    </submittedName>
</protein>
<feature type="domain" description="Isopenicillin N synthase-like Fe(2+) 2OG dioxygenase" evidence="1">
    <location>
        <begin position="214"/>
        <end position="309"/>
    </location>
</feature>
<proteinExistence type="predicted"/>
<name>A0A8H6Z125_9AGAR</name>
<dbReference type="InterPro" id="IPR027443">
    <property type="entry name" value="IPNS-like_sf"/>
</dbReference>
<dbReference type="PANTHER" id="PTHR47990">
    <property type="entry name" value="2-OXOGLUTARATE (2OG) AND FE(II)-DEPENDENT OXYGENASE SUPERFAMILY PROTEIN-RELATED"/>
    <property type="match status" value="1"/>
</dbReference>
<evidence type="ECO:0000259" key="1">
    <source>
        <dbReference type="Pfam" id="PF03171"/>
    </source>
</evidence>
<dbReference type="EMBL" id="JACAZI010000002">
    <property type="protein sequence ID" value="KAF7368479.1"/>
    <property type="molecule type" value="Genomic_DNA"/>
</dbReference>
<gene>
    <name evidence="2" type="ORF">MVEN_00171100</name>
</gene>
<dbReference type="InterPro" id="IPR044861">
    <property type="entry name" value="IPNS-like_FE2OG_OXY"/>
</dbReference>
<dbReference type="Pfam" id="PF03171">
    <property type="entry name" value="2OG-FeII_Oxy"/>
    <property type="match status" value="1"/>
</dbReference>
<dbReference type="InterPro" id="IPR050231">
    <property type="entry name" value="Iron_ascorbate_oxido_reductase"/>
</dbReference>
<dbReference type="Proteomes" id="UP000620124">
    <property type="component" value="Unassembled WGS sequence"/>
</dbReference>
<organism evidence="2 3">
    <name type="scientific">Mycena venus</name>
    <dbReference type="NCBI Taxonomy" id="2733690"/>
    <lineage>
        <taxon>Eukaryota</taxon>
        <taxon>Fungi</taxon>
        <taxon>Dikarya</taxon>
        <taxon>Basidiomycota</taxon>
        <taxon>Agaricomycotina</taxon>
        <taxon>Agaricomycetes</taxon>
        <taxon>Agaricomycetidae</taxon>
        <taxon>Agaricales</taxon>
        <taxon>Marasmiineae</taxon>
        <taxon>Mycenaceae</taxon>
        <taxon>Mycena</taxon>
    </lineage>
</organism>
<sequence length="393" mass="44919">MELTANTTEIPDDQYAAVEVIDISDFHLADDPLPSTFDSRNQADIVRRAFRALRELGFLAIKGHGLRSEDFHHQFDLGRMLIEDVTEVNKHDLHAKISEGSWAGYKPTGYYRRPDGGVDTIEHFDAYPFTLRISHLPDAGKRYVSDFRSFVKYNHYFLLRRVLAILSLGMGLPQDTLWDLHHRGGTSDDGALDTGDDDEIVWNHSKDHLRYALYHPPSEEDREKKKHLWIPGHTDLGSVSFLYSQPIAGLQVLSPGGEWRYIRHYPEHIIVNIGDSLEFLTGGLLKAVPHRVMEPPSDQRHLDRLGIFYFVPFLPEVPLSPLDSLIASHTEDFEVKDAFEEYRRLGGQPATLTSNDWLVLRAKLVGSRRPARGGRERVPEDVLHDIHFRYNAS</sequence>
<dbReference type="Gene3D" id="2.60.120.330">
    <property type="entry name" value="B-lactam Antibiotic, Isopenicillin N Synthase, Chain"/>
    <property type="match status" value="1"/>
</dbReference>
<dbReference type="AlphaFoldDB" id="A0A8H6Z125"/>
<reference evidence="2" key="1">
    <citation type="submission" date="2020-05" db="EMBL/GenBank/DDBJ databases">
        <title>Mycena genomes resolve the evolution of fungal bioluminescence.</title>
        <authorList>
            <person name="Tsai I.J."/>
        </authorList>
    </citation>
    <scope>NUCLEOTIDE SEQUENCE</scope>
    <source>
        <strain evidence="2">CCC161011</strain>
    </source>
</reference>
<comment type="caution">
    <text evidence="2">The sequence shown here is derived from an EMBL/GenBank/DDBJ whole genome shotgun (WGS) entry which is preliminary data.</text>
</comment>
<dbReference type="OrthoDB" id="406156at2759"/>
<dbReference type="SUPFAM" id="SSF51197">
    <property type="entry name" value="Clavaminate synthase-like"/>
    <property type="match status" value="1"/>
</dbReference>
<accession>A0A8H6Z125</accession>
<keyword evidence="3" id="KW-1185">Reference proteome</keyword>